<dbReference type="AlphaFoldDB" id="A0A1C3EB88"/>
<dbReference type="EMBL" id="LYBM01000052">
    <property type="protein sequence ID" value="ODA30488.1"/>
    <property type="molecule type" value="Genomic_DNA"/>
</dbReference>
<keyword evidence="1" id="KW-0810">Translation regulation</keyword>
<gene>
    <name evidence="5" type="ORF">A8L45_20030</name>
</gene>
<dbReference type="STRING" id="1080227.A8L45_20030"/>
<dbReference type="InterPro" id="IPR050574">
    <property type="entry name" value="HPF/YfiA_ribosome-assoc"/>
</dbReference>
<evidence type="ECO:0000256" key="3">
    <source>
        <dbReference type="ARBA" id="ARBA00038431"/>
    </source>
</evidence>
<sequence>MRVEITGKNIDITPSIRNRVASRFKKLEKWQVALINPRAVVSQLTSTTFKIEADVSVPGAKLVATAEHQDLYAAINEAGQKLEKQLNKQKHKPESRRASHCEKVADVDTEAA</sequence>
<dbReference type="CDD" id="cd00552">
    <property type="entry name" value="RaiA"/>
    <property type="match status" value="1"/>
</dbReference>
<evidence type="ECO:0000313" key="5">
    <source>
        <dbReference type="EMBL" id="ODA30488.1"/>
    </source>
</evidence>
<accession>A0A1C3EB88</accession>
<protein>
    <submittedName>
        <fullName evidence="5">Ribosomal subunit interface protein</fullName>
    </submittedName>
</protein>
<name>A0A1C3EB88_9GAMM</name>
<feature type="region of interest" description="Disordered" evidence="4">
    <location>
        <begin position="84"/>
        <end position="112"/>
    </location>
</feature>
<comment type="similarity">
    <text evidence="3">Belongs to the HPF/YfiA ribosome-associated protein family. YfiA subfamily.</text>
</comment>
<dbReference type="GO" id="GO:0043024">
    <property type="term" value="F:ribosomal small subunit binding"/>
    <property type="evidence" value="ECO:0007669"/>
    <property type="project" value="TreeGrafter"/>
</dbReference>
<dbReference type="PANTHER" id="PTHR33231">
    <property type="entry name" value="30S RIBOSOMAL PROTEIN"/>
    <property type="match status" value="1"/>
</dbReference>
<dbReference type="RefSeq" id="WP_068905134.1">
    <property type="nucleotide sequence ID" value="NZ_JBHUIF010000019.1"/>
</dbReference>
<dbReference type="SUPFAM" id="SSF69754">
    <property type="entry name" value="Ribosome binding protein Y (YfiA homologue)"/>
    <property type="match status" value="1"/>
</dbReference>
<dbReference type="InterPro" id="IPR036567">
    <property type="entry name" value="RHF-like"/>
</dbReference>
<organism evidence="5 6">
    <name type="scientific">Veronia pacifica</name>
    <dbReference type="NCBI Taxonomy" id="1080227"/>
    <lineage>
        <taxon>Bacteria</taxon>
        <taxon>Pseudomonadati</taxon>
        <taxon>Pseudomonadota</taxon>
        <taxon>Gammaproteobacteria</taxon>
        <taxon>Vibrionales</taxon>
        <taxon>Vibrionaceae</taxon>
        <taxon>Veronia</taxon>
    </lineage>
</organism>
<dbReference type="PANTHER" id="PTHR33231:SF3">
    <property type="entry name" value="RIBOSOME-ASSOCIATED INHIBITOR A"/>
    <property type="match status" value="1"/>
</dbReference>
<evidence type="ECO:0000256" key="2">
    <source>
        <dbReference type="ARBA" id="ARBA00023016"/>
    </source>
</evidence>
<comment type="caution">
    <text evidence="5">The sequence shown here is derived from an EMBL/GenBank/DDBJ whole genome shotgun (WGS) entry which is preliminary data.</text>
</comment>
<reference evidence="5 6" key="1">
    <citation type="submission" date="2016-05" db="EMBL/GenBank/DDBJ databases">
        <title>Genomic Taxonomy of the Vibrionaceae.</title>
        <authorList>
            <person name="Gomez-Gil B."/>
            <person name="Enciso-Ibarra J."/>
        </authorList>
    </citation>
    <scope>NUCLEOTIDE SEQUENCE [LARGE SCALE GENOMIC DNA]</scope>
    <source>
        <strain evidence="5 6">CAIM 1920</strain>
    </source>
</reference>
<dbReference type="NCBIfam" id="TIGR00741">
    <property type="entry name" value="yfiA"/>
    <property type="match status" value="1"/>
</dbReference>
<evidence type="ECO:0000313" key="6">
    <source>
        <dbReference type="Proteomes" id="UP000094936"/>
    </source>
</evidence>
<dbReference type="GO" id="GO:0022627">
    <property type="term" value="C:cytosolic small ribosomal subunit"/>
    <property type="evidence" value="ECO:0007669"/>
    <property type="project" value="TreeGrafter"/>
</dbReference>
<proteinExistence type="inferred from homology"/>
<dbReference type="Proteomes" id="UP000094936">
    <property type="component" value="Unassembled WGS sequence"/>
</dbReference>
<dbReference type="Pfam" id="PF02482">
    <property type="entry name" value="Ribosomal_S30AE"/>
    <property type="match status" value="1"/>
</dbReference>
<evidence type="ECO:0000256" key="4">
    <source>
        <dbReference type="SAM" id="MobiDB-lite"/>
    </source>
</evidence>
<dbReference type="OrthoDB" id="9795980at2"/>
<dbReference type="InterPro" id="IPR003489">
    <property type="entry name" value="RHF/RaiA"/>
</dbReference>
<evidence type="ECO:0000256" key="1">
    <source>
        <dbReference type="ARBA" id="ARBA00022845"/>
    </source>
</evidence>
<keyword evidence="6" id="KW-1185">Reference proteome</keyword>
<feature type="compositionally biased region" description="Basic and acidic residues" evidence="4">
    <location>
        <begin position="95"/>
        <end position="106"/>
    </location>
</feature>
<dbReference type="Gene3D" id="3.30.160.100">
    <property type="entry name" value="Ribosome hibernation promotion factor-like"/>
    <property type="match status" value="1"/>
</dbReference>
<dbReference type="GO" id="GO:0045900">
    <property type="term" value="P:negative regulation of translational elongation"/>
    <property type="evidence" value="ECO:0007669"/>
    <property type="project" value="TreeGrafter"/>
</dbReference>
<keyword evidence="2" id="KW-0346">Stress response</keyword>